<evidence type="ECO:0000313" key="5">
    <source>
        <dbReference type="Proteomes" id="UP001189429"/>
    </source>
</evidence>
<comment type="caution">
    <text evidence="4">The sequence shown here is derived from an EMBL/GenBank/DDBJ whole genome shotgun (WGS) entry which is preliminary data.</text>
</comment>
<dbReference type="PANTHER" id="PTHR20883:SF48">
    <property type="entry name" value="ECTOINE DIOXYGENASE"/>
    <property type="match status" value="1"/>
</dbReference>
<dbReference type="SUPFAM" id="SSF51197">
    <property type="entry name" value="Clavaminate synthase-like"/>
    <property type="match status" value="1"/>
</dbReference>
<dbReference type="InterPro" id="IPR008775">
    <property type="entry name" value="Phytyl_CoA_dOase-like"/>
</dbReference>
<feature type="signal peptide" evidence="3">
    <location>
        <begin position="1"/>
        <end position="22"/>
    </location>
</feature>
<feature type="chain" id="PRO_5045514896" evidence="3">
    <location>
        <begin position="23"/>
        <end position="508"/>
    </location>
</feature>
<dbReference type="Proteomes" id="UP001189429">
    <property type="component" value="Unassembled WGS sequence"/>
</dbReference>
<accession>A0ABN9QBV3</accession>
<comment type="cofactor">
    <cofactor evidence="1">
        <name>Fe cation</name>
        <dbReference type="ChEBI" id="CHEBI:24875"/>
    </cofactor>
</comment>
<dbReference type="Pfam" id="PF05721">
    <property type="entry name" value="PhyH"/>
    <property type="match status" value="1"/>
</dbReference>
<sequence>MSSRPLLALLAACLVRCRRGGAVPHLQVDEFHRQGWLLHRGALDGAEVAALVERLPALMRRHGRAAFGERAGEKEVRFTFAVHELDAVVAAFVGARAGRLWSAAAQLAGTAELCVLMDRGFSKDPGDHETHWHRDDEAVGLPAAAPGLRTVHAWIPLAAMGKEQGTLRYLLGTHRREYGWWESLLDDALELGDAAWHDGWVLHSAGANSVPGAVRDGLAVSFAYCGAGLGNCSGLAARSEEDPTCQLAAVLFDEGWRSRHRSGENDYAKVLIQEPLAVRAGRFVWRSVFGALGGVFIHWLLAACCCKSSEAGAPPGGAERGLPTSALLGAGERRERSKVETLTYLQILTAPEEVAPQIARYRGSPERTVVFSEQGHVGECGFVAAILLDVFGLDEAGVFRLAGGCEAWRRWLSAAAEGGPACSAAALAAFAAKAVTTEVRRPVRTEQAAAGDGSFAFTCPRCSLEGRWAPNGAGSAVKSRGPQPPLGRWGLAKPRATLDAPPVKVRRT</sequence>
<dbReference type="EMBL" id="CAUYUJ010003002">
    <property type="protein sequence ID" value="CAK0803378.1"/>
    <property type="molecule type" value="Genomic_DNA"/>
</dbReference>
<name>A0ABN9QBV3_9DINO</name>
<evidence type="ECO:0000256" key="3">
    <source>
        <dbReference type="SAM" id="SignalP"/>
    </source>
</evidence>
<gene>
    <name evidence="4" type="ORF">PCOR1329_LOCUS10557</name>
</gene>
<protein>
    <submittedName>
        <fullName evidence="4">Uncharacterized protein</fullName>
    </submittedName>
</protein>
<dbReference type="PANTHER" id="PTHR20883">
    <property type="entry name" value="PHYTANOYL-COA DIOXYGENASE DOMAIN CONTAINING 1"/>
    <property type="match status" value="1"/>
</dbReference>
<organism evidence="4 5">
    <name type="scientific">Prorocentrum cordatum</name>
    <dbReference type="NCBI Taxonomy" id="2364126"/>
    <lineage>
        <taxon>Eukaryota</taxon>
        <taxon>Sar</taxon>
        <taxon>Alveolata</taxon>
        <taxon>Dinophyceae</taxon>
        <taxon>Prorocentrales</taxon>
        <taxon>Prorocentraceae</taxon>
        <taxon>Prorocentrum</taxon>
    </lineage>
</organism>
<evidence type="ECO:0000256" key="2">
    <source>
        <dbReference type="SAM" id="MobiDB-lite"/>
    </source>
</evidence>
<evidence type="ECO:0000256" key="1">
    <source>
        <dbReference type="ARBA" id="ARBA00001962"/>
    </source>
</evidence>
<keyword evidence="5" id="KW-1185">Reference proteome</keyword>
<feature type="region of interest" description="Disordered" evidence="2">
    <location>
        <begin position="473"/>
        <end position="508"/>
    </location>
</feature>
<proteinExistence type="predicted"/>
<reference evidence="4" key="1">
    <citation type="submission" date="2023-10" db="EMBL/GenBank/DDBJ databases">
        <authorList>
            <person name="Chen Y."/>
            <person name="Shah S."/>
            <person name="Dougan E. K."/>
            <person name="Thang M."/>
            <person name="Chan C."/>
        </authorList>
    </citation>
    <scope>NUCLEOTIDE SEQUENCE [LARGE SCALE GENOMIC DNA]</scope>
</reference>
<dbReference type="Gene3D" id="2.60.120.620">
    <property type="entry name" value="q2cbj1_9rhob like domain"/>
    <property type="match status" value="1"/>
</dbReference>
<evidence type="ECO:0000313" key="4">
    <source>
        <dbReference type="EMBL" id="CAK0803378.1"/>
    </source>
</evidence>
<keyword evidence="3" id="KW-0732">Signal</keyword>